<feature type="compositionally biased region" description="Low complexity" evidence="2">
    <location>
        <begin position="479"/>
        <end position="504"/>
    </location>
</feature>
<reference evidence="3" key="1">
    <citation type="submission" date="2025-08" db="UniProtKB">
        <authorList>
            <consortium name="RefSeq"/>
        </authorList>
    </citation>
    <scope>IDENTIFICATION</scope>
</reference>
<evidence type="ECO:0000256" key="1">
    <source>
        <dbReference type="SAM" id="Coils"/>
    </source>
</evidence>
<dbReference type="RefSeq" id="XP_016988444.1">
    <property type="nucleotide sequence ID" value="XM_017132955.1"/>
</dbReference>
<keyword evidence="1" id="KW-0175">Coiled coil</keyword>
<feature type="region of interest" description="Disordered" evidence="2">
    <location>
        <begin position="469"/>
        <end position="504"/>
    </location>
</feature>
<name>A0A6P4FGQ3_DRORH</name>
<evidence type="ECO:0000313" key="3">
    <source>
        <dbReference type="RefSeq" id="XP_016988444.1"/>
    </source>
</evidence>
<dbReference type="GeneID" id="108051013"/>
<accession>A0A6P4FGQ3</accession>
<dbReference type="RefSeq" id="XP_016988444.2">
    <property type="nucleotide sequence ID" value="XM_017132955.2"/>
</dbReference>
<dbReference type="AlphaFoldDB" id="A0A6P4FGQ3"/>
<dbReference type="OMA" id="GCECEQQ"/>
<feature type="coiled-coil region" evidence="1">
    <location>
        <begin position="197"/>
        <end position="224"/>
    </location>
</feature>
<feature type="coiled-coil region" evidence="1">
    <location>
        <begin position="74"/>
        <end position="101"/>
    </location>
</feature>
<organism evidence="3">
    <name type="scientific">Drosophila rhopaloa</name>
    <name type="common">Fruit fly</name>
    <dbReference type="NCBI Taxonomy" id="1041015"/>
    <lineage>
        <taxon>Eukaryota</taxon>
        <taxon>Metazoa</taxon>
        <taxon>Ecdysozoa</taxon>
        <taxon>Arthropoda</taxon>
        <taxon>Hexapoda</taxon>
        <taxon>Insecta</taxon>
        <taxon>Pterygota</taxon>
        <taxon>Neoptera</taxon>
        <taxon>Endopterygota</taxon>
        <taxon>Diptera</taxon>
        <taxon>Brachycera</taxon>
        <taxon>Muscomorpha</taxon>
        <taxon>Ephydroidea</taxon>
        <taxon>Drosophilidae</taxon>
        <taxon>Drosophila</taxon>
        <taxon>Sophophora</taxon>
    </lineage>
</organism>
<feature type="region of interest" description="Disordered" evidence="2">
    <location>
        <begin position="348"/>
        <end position="384"/>
    </location>
</feature>
<gene>
    <name evidence="3" type="primary">LOC108051013</name>
</gene>
<proteinExistence type="predicted"/>
<protein>
    <submittedName>
        <fullName evidence="3">Uncharacterized protein LOC108051013</fullName>
    </submittedName>
</protein>
<sequence length="504" mass="57162">MRKAAVMSGRRCVICGEEPPAKDAQGNEAYAYPKTSDEARIWQASMMAKNCCLESIQNQCCVCVEHIPDFVKRAKKIGRRLKTLEREKQKRLEEEAAAEEALGCHCPDDGQPGPDRPSVNVLLLNGASLPTYCGQGQSCVNLRPLPSEEGDSEMRVTKWLNPKESDTEIFVQESEFKDTGGTFPDIDGTEVTMLRAPMQEEEQLEQLQHELNDAEQEEDPSARRRRNSCMPGCTDVLLLGRGHHPTDDCPCKCEQCTKPSGLPEKEPCCQPECCPESEPNYFSQPPCGCECEQQVRRELTKVIKTQGQRIRELEELLCRQNNVRNCLQRKLDELYCEFGRLDEDETNRSRLTCPGSDRGAPDCTSALYPAPQPPPPPEPEHDIPHKRYRKSRRLTLLKATISENKISTEEQEPPMPEEGERVHWYAEKNVESEKISHIPRWVHMTNKEEIESESKIAIRFGQNNTYLVPTENESHYTISTSNTRSQKSSSNSNSTYSVSNRSRT</sequence>
<evidence type="ECO:0000256" key="2">
    <source>
        <dbReference type="SAM" id="MobiDB-lite"/>
    </source>
</evidence>
<dbReference type="OrthoDB" id="7842524at2759"/>